<protein>
    <submittedName>
        <fullName evidence="1">Uncharacterized protein</fullName>
    </submittedName>
</protein>
<dbReference type="RefSeq" id="WP_380077790.1">
    <property type="nucleotide sequence ID" value="NZ_JBHRZF010000130.1"/>
</dbReference>
<dbReference type="Proteomes" id="UP001595748">
    <property type="component" value="Unassembled WGS sequence"/>
</dbReference>
<sequence>MLGPPAPIRAGLLFGKFAGDQLVVHHAVPGGHRSPPTYLPPFQFEPDYALGWADALAELDPTLDWVGMWVTRPERILTDDEIDIFWASQAAEVGLLDPDSTLLIANWSEGELELQGWTVLDGDLAGLPVHCPRTEKILNH</sequence>
<evidence type="ECO:0000313" key="1">
    <source>
        <dbReference type="EMBL" id="MFC3861163.1"/>
    </source>
</evidence>
<evidence type="ECO:0000313" key="2">
    <source>
        <dbReference type="Proteomes" id="UP001595748"/>
    </source>
</evidence>
<accession>A0ABV8A648</accession>
<comment type="caution">
    <text evidence="1">The sequence shown here is derived from an EMBL/GenBank/DDBJ whole genome shotgun (WGS) entry which is preliminary data.</text>
</comment>
<proteinExistence type="predicted"/>
<name>A0ABV8A648_9DEIO</name>
<dbReference type="EMBL" id="JBHRZF010000130">
    <property type="protein sequence ID" value="MFC3861163.1"/>
    <property type="molecule type" value="Genomic_DNA"/>
</dbReference>
<organism evidence="1 2">
    <name type="scientific">Deinococcus antarcticus</name>
    <dbReference type="NCBI Taxonomy" id="1298767"/>
    <lineage>
        <taxon>Bacteria</taxon>
        <taxon>Thermotogati</taxon>
        <taxon>Deinococcota</taxon>
        <taxon>Deinococci</taxon>
        <taxon>Deinococcales</taxon>
        <taxon>Deinococcaceae</taxon>
        <taxon>Deinococcus</taxon>
    </lineage>
</organism>
<keyword evidence="2" id="KW-1185">Reference proteome</keyword>
<gene>
    <name evidence="1" type="ORF">ACFOPQ_10375</name>
</gene>
<reference evidence="2" key="1">
    <citation type="journal article" date="2019" name="Int. J. Syst. Evol. Microbiol.">
        <title>The Global Catalogue of Microorganisms (GCM) 10K type strain sequencing project: providing services to taxonomists for standard genome sequencing and annotation.</title>
        <authorList>
            <consortium name="The Broad Institute Genomics Platform"/>
            <consortium name="The Broad Institute Genome Sequencing Center for Infectious Disease"/>
            <person name="Wu L."/>
            <person name="Ma J."/>
        </authorList>
    </citation>
    <scope>NUCLEOTIDE SEQUENCE [LARGE SCALE GENOMIC DNA]</scope>
    <source>
        <strain evidence="2">CCTCC AB 2013263</strain>
    </source>
</reference>